<accession>A0A1Y1UIT8</accession>
<dbReference type="OrthoDB" id="2565285at2759"/>
<proteinExistence type="predicted"/>
<organism evidence="2 3">
    <name type="scientific">Kockovaella imperatae</name>
    <dbReference type="NCBI Taxonomy" id="4999"/>
    <lineage>
        <taxon>Eukaryota</taxon>
        <taxon>Fungi</taxon>
        <taxon>Dikarya</taxon>
        <taxon>Basidiomycota</taxon>
        <taxon>Agaricomycotina</taxon>
        <taxon>Tremellomycetes</taxon>
        <taxon>Tremellales</taxon>
        <taxon>Cuniculitremaceae</taxon>
        <taxon>Kockovaella</taxon>
    </lineage>
</organism>
<evidence type="ECO:0000256" key="1">
    <source>
        <dbReference type="SAM" id="MobiDB-lite"/>
    </source>
</evidence>
<gene>
    <name evidence="2" type="ORF">BD324DRAFT_448806</name>
</gene>
<reference evidence="2 3" key="1">
    <citation type="submission" date="2017-03" db="EMBL/GenBank/DDBJ databases">
        <title>Widespread Adenine N6-methylation of Active Genes in Fungi.</title>
        <authorList>
            <consortium name="DOE Joint Genome Institute"/>
            <person name="Mondo S.J."/>
            <person name="Dannebaum R.O."/>
            <person name="Kuo R.C."/>
            <person name="Louie K.B."/>
            <person name="Bewick A.J."/>
            <person name="Labutti K."/>
            <person name="Haridas S."/>
            <person name="Kuo A."/>
            <person name="Salamov A."/>
            <person name="Ahrendt S.R."/>
            <person name="Lau R."/>
            <person name="Bowen B.P."/>
            <person name="Lipzen A."/>
            <person name="Sullivan W."/>
            <person name="Andreopoulos W.B."/>
            <person name="Clum A."/>
            <person name="Lindquist E."/>
            <person name="Daum C."/>
            <person name="Northen T.R."/>
            <person name="Ramamoorthy G."/>
            <person name="Schmitz R.J."/>
            <person name="Gryganskyi A."/>
            <person name="Culley D."/>
            <person name="Magnuson J."/>
            <person name="James T.Y."/>
            <person name="O'Malley M.A."/>
            <person name="Stajich J.E."/>
            <person name="Spatafora J.W."/>
            <person name="Visel A."/>
            <person name="Grigoriev I.V."/>
        </authorList>
    </citation>
    <scope>NUCLEOTIDE SEQUENCE [LARGE SCALE GENOMIC DNA]</scope>
    <source>
        <strain evidence="2 3">NRRL Y-17943</strain>
    </source>
</reference>
<sequence>MFNKHPSQFLGKTDPKDPAQVKVAVENMKKWARGKLKKGTLREVAGRGGKLEQLEIEFAHRGYQDIFYLTRFELSLPPSRLNLPQPSSPVAKTLADANFPLRNLAQSTPSGHSRKQDDARRQNSPEDAKHVAPPVAAAPTMTPAREDKGKRMTVGVKEITWGKQDSKTAPKVPTQASGPSTPPSPILYVPPRPPHPEAAAKLDSPIKMVTPSKDYPSVPPGAGVASTRPPGAGIASTGIKPGQIAPVSILQTSSTMPPPRVSMLDPSSATKTIVDRARHSWQLARPLRSRKKRSKRL</sequence>
<feature type="region of interest" description="Disordered" evidence="1">
    <location>
        <begin position="208"/>
        <end position="240"/>
    </location>
</feature>
<feature type="region of interest" description="Disordered" evidence="1">
    <location>
        <begin position="103"/>
        <end position="183"/>
    </location>
</feature>
<dbReference type="AlphaFoldDB" id="A0A1Y1UIT8"/>
<feature type="compositionally biased region" description="Low complexity" evidence="1">
    <location>
        <begin position="131"/>
        <end position="143"/>
    </location>
</feature>
<evidence type="ECO:0000313" key="3">
    <source>
        <dbReference type="Proteomes" id="UP000193218"/>
    </source>
</evidence>
<keyword evidence="3" id="KW-1185">Reference proteome</keyword>
<feature type="compositionally biased region" description="Basic and acidic residues" evidence="1">
    <location>
        <begin position="114"/>
        <end position="130"/>
    </location>
</feature>
<comment type="caution">
    <text evidence="2">The sequence shown here is derived from an EMBL/GenBank/DDBJ whole genome shotgun (WGS) entry which is preliminary data.</text>
</comment>
<dbReference type="GeneID" id="33554618"/>
<dbReference type="InParanoid" id="A0A1Y1UIT8"/>
<name>A0A1Y1UIT8_9TREE</name>
<evidence type="ECO:0000313" key="2">
    <source>
        <dbReference type="EMBL" id="ORX37414.1"/>
    </source>
</evidence>
<dbReference type="Proteomes" id="UP000193218">
    <property type="component" value="Unassembled WGS sequence"/>
</dbReference>
<protein>
    <submittedName>
        <fullName evidence="2">Uncharacterized protein</fullName>
    </submittedName>
</protein>
<dbReference type="EMBL" id="NBSH01000006">
    <property type="protein sequence ID" value="ORX37414.1"/>
    <property type="molecule type" value="Genomic_DNA"/>
</dbReference>
<dbReference type="RefSeq" id="XP_021871452.1">
    <property type="nucleotide sequence ID" value="XM_022012810.1"/>
</dbReference>